<dbReference type="InterPro" id="IPR016181">
    <property type="entry name" value="Acyl_CoA_acyltransferase"/>
</dbReference>
<dbReference type="InterPro" id="IPR000182">
    <property type="entry name" value="GNAT_dom"/>
</dbReference>
<dbReference type="PANTHER" id="PTHR43233:SF1">
    <property type="entry name" value="FAMILY N-ACETYLTRANSFERASE, PUTATIVE (AFU_ORTHOLOGUE AFUA_6G03350)-RELATED"/>
    <property type="match status" value="1"/>
</dbReference>
<gene>
    <name evidence="2" type="ORF">IDH45_00535</name>
</gene>
<sequence>MTTPSIEYKINTPLRAEEVSDVFKASGIKRPADDLARIQMMIDHANLQLTAWVGDTLVGIARAVTDFSYCCYLSDLAVSKTYQKRGIGTELVKRTRQHLGEQVSLLLLSAPEAMEYYPRIGFKRIENAFLIPRVK</sequence>
<organism evidence="2 3">
    <name type="scientific">Paenibacillus oceani</name>
    <dbReference type="NCBI Taxonomy" id="2772510"/>
    <lineage>
        <taxon>Bacteria</taxon>
        <taxon>Bacillati</taxon>
        <taxon>Bacillota</taxon>
        <taxon>Bacilli</taxon>
        <taxon>Bacillales</taxon>
        <taxon>Paenibacillaceae</taxon>
        <taxon>Paenibacillus</taxon>
    </lineage>
</organism>
<accession>A0A927C6J6</accession>
<evidence type="ECO:0000313" key="3">
    <source>
        <dbReference type="Proteomes" id="UP000639396"/>
    </source>
</evidence>
<dbReference type="CDD" id="cd04301">
    <property type="entry name" value="NAT_SF"/>
    <property type="match status" value="1"/>
</dbReference>
<dbReference type="Pfam" id="PF13673">
    <property type="entry name" value="Acetyltransf_10"/>
    <property type="match status" value="1"/>
</dbReference>
<dbReference type="RefSeq" id="WP_190923655.1">
    <property type="nucleotide sequence ID" value="NZ_JACXJA010000001.1"/>
</dbReference>
<dbReference type="GO" id="GO:0016747">
    <property type="term" value="F:acyltransferase activity, transferring groups other than amino-acyl groups"/>
    <property type="evidence" value="ECO:0007669"/>
    <property type="project" value="InterPro"/>
</dbReference>
<dbReference type="PROSITE" id="PS51186">
    <property type="entry name" value="GNAT"/>
    <property type="match status" value="1"/>
</dbReference>
<proteinExistence type="predicted"/>
<dbReference type="SUPFAM" id="SSF55729">
    <property type="entry name" value="Acyl-CoA N-acyltransferases (Nat)"/>
    <property type="match status" value="1"/>
</dbReference>
<dbReference type="PANTHER" id="PTHR43233">
    <property type="entry name" value="FAMILY N-ACETYLTRANSFERASE, PUTATIVE (AFU_ORTHOLOGUE AFUA_6G03350)-RELATED"/>
    <property type="match status" value="1"/>
</dbReference>
<reference evidence="2" key="1">
    <citation type="submission" date="2020-09" db="EMBL/GenBank/DDBJ databases">
        <title>A novel bacterium of genus Paenibacillus, isolated from South China Sea.</title>
        <authorList>
            <person name="Huang H."/>
            <person name="Mo K."/>
            <person name="Hu Y."/>
        </authorList>
    </citation>
    <scope>NUCLEOTIDE SEQUENCE</scope>
    <source>
        <strain evidence="2">IB182363</strain>
    </source>
</reference>
<evidence type="ECO:0000313" key="2">
    <source>
        <dbReference type="EMBL" id="MBD2860471.1"/>
    </source>
</evidence>
<feature type="domain" description="N-acetyltransferase" evidence="1">
    <location>
        <begin position="6"/>
        <end position="135"/>
    </location>
</feature>
<dbReference type="Proteomes" id="UP000639396">
    <property type="component" value="Unassembled WGS sequence"/>
</dbReference>
<evidence type="ECO:0000259" key="1">
    <source>
        <dbReference type="PROSITE" id="PS51186"/>
    </source>
</evidence>
<dbReference type="EMBL" id="JACXJA010000001">
    <property type="protein sequence ID" value="MBD2860471.1"/>
    <property type="molecule type" value="Genomic_DNA"/>
</dbReference>
<comment type="caution">
    <text evidence="2">The sequence shown here is derived from an EMBL/GenBank/DDBJ whole genome shotgun (WGS) entry which is preliminary data.</text>
</comment>
<dbReference type="InterPro" id="IPR053144">
    <property type="entry name" value="Acetyltransferase_Butenolide"/>
</dbReference>
<dbReference type="Gene3D" id="3.40.630.30">
    <property type="match status" value="1"/>
</dbReference>
<protein>
    <submittedName>
        <fullName evidence="2">GNAT family N-acetyltransferase</fullName>
    </submittedName>
</protein>
<dbReference type="AlphaFoldDB" id="A0A927C6J6"/>
<name>A0A927C6J6_9BACL</name>
<keyword evidence="3" id="KW-1185">Reference proteome</keyword>